<dbReference type="Proteomes" id="UP001303647">
    <property type="component" value="Unassembled WGS sequence"/>
</dbReference>
<dbReference type="InterPro" id="IPR029032">
    <property type="entry name" value="AhpD-like"/>
</dbReference>
<dbReference type="Gene3D" id="1.20.1290.10">
    <property type="entry name" value="AhpD-like"/>
    <property type="match status" value="1"/>
</dbReference>
<evidence type="ECO:0000313" key="3">
    <source>
        <dbReference type="Proteomes" id="UP001303647"/>
    </source>
</evidence>
<protein>
    <recommendedName>
        <fullName evidence="4">Mitochondrial protein</fullName>
    </recommendedName>
</protein>
<name>A0AAN7CRU6_9PEZI</name>
<comment type="caution">
    <text evidence="2">The sequence shown here is derived from an EMBL/GenBank/DDBJ whole genome shotgun (WGS) entry which is preliminary data.</text>
</comment>
<feature type="region of interest" description="Disordered" evidence="1">
    <location>
        <begin position="229"/>
        <end position="250"/>
    </location>
</feature>
<feature type="compositionally biased region" description="Low complexity" evidence="1">
    <location>
        <begin position="22"/>
        <end position="35"/>
    </location>
</feature>
<feature type="compositionally biased region" description="Basic residues" evidence="1">
    <location>
        <begin position="7"/>
        <end position="18"/>
    </location>
</feature>
<keyword evidence="3" id="KW-1185">Reference proteome</keyword>
<dbReference type="AlphaFoldDB" id="A0AAN7CRU6"/>
<sequence>MSAPAARNRKKSSKRVEKKKTSAAAAAVAPPAAAPDMSKLSPSLKALINAPFARPGQAPAPRHIRDVYTRIAHEARERKYGQRPWVTLSAAATFTLNSPASLLALHELVPSLTDGALPPLTAAELIREIGLKCISFNGIPRTINCLGAFRAGLLESSSSGVTAEDLARRSASRAVTSDNATAVADRGRALWRSVYTPFDEKLVSKLADSHPDLPVHILGSHYGPLLSDPPALPVNSENNGGAGGHPPPPAAVVGRTLTSVVAIACLRAQTGVGPQVLSHVFGLRKGVEQGAHRDECAAAAASAGSAGLEAGSEAEGIERLAADEGCEWLLRSVDAIAEAVGASYAQWEGEVAEKAKL</sequence>
<dbReference type="EMBL" id="MU857659">
    <property type="protein sequence ID" value="KAK4247140.1"/>
    <property type="molecule type" value="Genomic_DNA"/>
</dbReference>
<organism evidence="2 3">
    <name type="scientific">Corynascus novoguineensis</name>
    <dbReference type="NCBI Taxonomy" id="1126955"/>
    <lineage>
        <taxon>Eukaryota</taxon>
        <taxon>Fungi</taxon>
        <taxon>Dikarya</taxon>
        <taxon>Ascomycota</taxon>
        <taxon>Pezizomycotina</taxon>
        <taxon>Sordariomycetes</taxon>
        <taxon>Sordariomycetidae</taxon>
        <taxon>Sordariales</taxon>
        <taxon>Chaetomiaceae</taxon>
        <taxon>Corynascus</taxon>
    </lineage>
</organism>
<feature type="region of interest" description="Disordered" evidence="1">
    <location>
        <begin position="1"/>
        <end position="37"/>
    </location>
</feature>
<evidence type="ECO:0008006" key="4">
    <source>
        <dbReference type="Google" id="ProtNLM"/>
    </source>
</evidence>
<accession>A0AAN7CRU6</accession>
<reference evidence="2" key="2">
    <citation type="submission" date="2023-05" db="EMBL/GenBank/DDBJ databases">
        <authorList>
            <consortium name="Lawrence Berkeley National Laboratory"/>
            <person name="Steindorff A."/>
            <person name="Hensen N."/>
            <person name="Bonometti L."/>
            <person name="Westerberg I."/>
            <person name="Brannstrom I.O."/>
            <person name="Guillou S."/>
            <person name="Cros-Aarteil S."/>
            <person name="Calhoun S."/>
            <person name="Haridas S."/>
            <person name="Kuo A."/>
            <person name="Mondo S."/>
            <person name="Pangilinan J."/>
            <person name="Riley R."/>
            <person name="Labutti K."/>
            <person name="Andreopoulos B."/>
            <person name="Lipzen A."/>
            <person name="Chen C."/>
            <person name="Yanf M."/>
            <person name="Daum C."/>
            <person name="Ng V."/>
            <person name="Clum A."/>
            <person name="Ohm R."/>
            <person name="Martin F."/>
            <person name="Silar P."/>
            <person name="Natvig D."/>
            <person name="Lalanne C."/>
            <person name="Gautier V."/>
            <person name="Ament-Velasquez S.L."/>
            <person name="Kruys A."/>
            <person name="Hutchinson M.I."/>
            <person name="Powell A.J."/>
            <person name="Barry K."/>
            <person name="Miller A.N."/>
            <person name="Grigoriev I.V."/>
            <person name="Debuchy R."/>
            <person name="Gladieux P."/>
            <person name="Thoren M.H."/>
            <person name="Johannesson H."/>
        </authorList>
    </citation>
    <scope>NUCLEOTIDE SEQUENCE</scope>
    <source>
        <strain evidence="2">CBS 359.72</strain>
    </source>
</reference>
<dbReference type="InterPro" id="IPR052999">
    <property type="entry name" value="PTS1_Protein"/>
</dbReference>
<dbReference type="PANTHER" id="PTHR28180">
    <property type="entry name" value="CONSERVED MITOCHONDRIAL PROTEIN-RELATED"/>
    <property type="match status" value="1"/>
</dbReference>
<evidence type="ECO:0000256" key="1">
    <source>
        <dbReference type="SAM" id="MobiDB-lite"/>
    </source>
</evidence>
<evidence type="ECO:0000313" key="2">
    <source>
        <dbReference type="EMBL" id="KAK4247140.1"/>
    </source>
</evidence>
<gene>
    <name evidence="2" type="ORF">C7999DRAFT_32409</name>
</gene>
<dbReference type="PANTHER" id="PTHR28180:SF2">
    <property type="entry name" value="PEROXISOMAL PROTEIN 2"/>
    <property type="match status" value="1"/>
</dbReference>
<reference evidence="2" key="1">
    <citation type="journal article" date="2023" name="Mol. Phylogenet. Evol.">
        <title>Genome-scale phylogeny and comparative genomics of the fungal order Sordariales.</title>
        <authorList>
            <person name="Hensen N."/>
            <person name="Bonometti L."/>
            <person name="Westerberg I."/>
            <person name="Brannstrom I.O."/>
            <person name="Guillou S."/>
            <person name="Cros-Aarteil S."/>
            <person name="Calhoun S."/>
            <person name="Haridas S."/>
            <person name="Kuo A."/>
            <person name="Mondo S."/>
            <person name="Pangilinan J."/>
            <person name="Riley R."/>
            <person name="LaButti K."/>
            <person name="Andreopoulos B."/>
            <person name="Lipzen A."/>
            <person name="Chen C."/>
            <person name="Yan M."/>
            <person name="Daum C."/>
            <person name="Ng V."/>
            <person name="Clum A."/>
            <person name="Steindorff A."/>
            <person name="Ohm R.A."/>
            <person name="Martin F."/>
            <person name="Silar P."/>
            <person name="Natvig D.O."/>
            <person name="Lalanne C."/>
            <person name="Gautier V."/>
            <person name="Ament-Velasquez S.L."/>
            <person name="Kruys A."/>
            <person name="Hutchinson M.I."/>
            <person name="Powell A.J."/>
            <person name="Barry K."/>
            <person name="Miller A.N."/>
            <person name="Grigoriev I.V."/>
            <person name="Debuchy R."/>
            <person name="Gladieux P."/>
            <person name="Hiltunen Thoren M."/>
            <person name="Johannesson H."/>
        </authorList>
    </citation>
    <scope>NUCLEOTIDE SEQUENCE</scope>
    <source>
        <strain evidence="2">CBS 359.72</strain>
    </source>
</reference>
<proteinExistence type="predicted"/>